<organism evidence="7">
    <name type="scientific">uncultured spirochete</name>
    <dbReference type="NCBI Taxonomy" id="156406"/>
    <lineage>
        <taxon>Bacteria</taxon>
        <taxon>Pseudomonadati</taxon>
        <taxon>Spirochaetota</taxon>
        <taxon>Spirochaetia</taxon>
        <taxon>Spirochaetales</taxon>
        <taxon>environmental samples</taxon>
    </lineage>
</organism>
<keyword evidence="2" id="KW-1003">Cell membrane</keyword>
<evidence type="ECO:0000256" key="6">
    <source>
        <dbReference type="SAM" id="Phobius"/>
    </source>
</evidence>
<feature type="transmembrane region" description="Helical" evidence="6">
    <location>
        <begin position="105"/>
        <end position="130"/>
    </location>
</feature>
<accession>A0A3P3XR12</accession>
<keyword evidence="3 6" id="KW-0812">Transmembrane</keyword>
<evidence type="ECO:0000313" key="7">
    <source>
        <dbReference type="EMBL" id="SLM18761.1"/>
    </source>
</evidence>
<evidence type="ECO:0000256" key="4">
    <source>
        <dbReference type="ARBA" id="ARBA00022989"/>
    </source>
</evidence>
<dbReference type="CDD" id="cd06579">
    <property type="entry name" value="TM_PBP1_transp_AraH_like"/>
    <property type="match status" value="1"/>
</dbReference>
<evidence type="ECO:0000256" key="2">
    <source>
        <dbReference type="ARBA" id="ARBA00022475"/>
    </source>
</evidence>
<evidence type="ECO:0000256" key="5">
    <source>
        <dbReference type="ARBA" id="ARBA00023136"/>
    </source>
</evidence>
<sequence length="334" mass="34430">MSGKPEIENLKARIAKLLRSQGVLIGLVLIIIVASILEHSFLTASNLLNILRQSSALGIVCLGVTFVMMTGGMDLSVGSIVSLCAVVAVSIMNRYGQGSNSNGTALLAILATIVIGFLVGTINGSLIVMFNGRLGETFIITYGMEIVVAAIALLYSGGQFMAGTFAPGLYEWLSSGTVPIIIFLALAAIMHVLLAHTSFGKQVSFIGANMDCARMSGIKVSGIRVLVYGMCGVCAGLASVIVTSRVYSASPLQGNGYELDAIAAVMVGGTSQTGGTGGIINTILGVLVLSVLGNALNVIGVDANAQLLFRGAIILAAVGLDVWNKNISMKEAAK</sequence>
<dbReference type="Pfam" id="PF02653">
    <property type="entry name" value="BPD_transp_2"/>
    <property type="match status" value="1"/>
</dbReference>
<feature type="transmembrane region" description="Helical" evidence="6">
    <location>
        <begin position="21"/>
        <end position="44"/>
    </location>
</feature>
<evidence type="ECO:0000256" key="1">
    <source>
        <dbReference type="ARBA" id="ARBA00004651"/>
    </source>
</evidence>
<dbReference type="InterPro" id="IPR001851">
    <property type="entry name" value="ABC_transp_permease"/>
</dbReference>
<feature type="transmembrane region" description="Helical" evidence="6">
    <location>
        <begin position="307"/>
        <end position="324"/>
    </location>
</feature>
<dbReference type="EMBL" id="FWDO01000005">
    <property type="protein sequence ID" value="SLM18761.1"/>
    <property type="molecule type" value="Genomic_DNA"/>
</dbReference>
<comment type="subcellular location">
    <subcellularLocation>
        <location evidence="1">Cell membrane</location>
        <topology evidence="1">Multi-pass membrane protein</topology>
    </subcellularLocation>
</comment>
<dbReference type="GO" id="GO:0005886">
    <property type="term" value="C:plasma membrane"/>
    <property type="evidence" value="ECO:0007669"/>
    <property type="project" value="UniProtKB-SubCell"/>
</dbReference>
<reference evidence="7" key="1">
    <citation type="submission" date="2017-02" db="EMBL/GenBank/DDBJ databases">
        <authorList>
            <person name="Regsiter A."/>
            <person name="William W."/>
        </authorList>
    </citation>
    <scope>NUCLEOTIDE SEQUENCE</scope>
    <source>
        <strain evidence="7">BdmA 4</strain>
    </source>
</reference>
<feature type="transmembrane region" description="Helical" evidence="6">
    <location>
        <begin position="176"/>
        <end position="195"/>
    </location>
</feature>
<dbReference type="PANTHER" id="PTHR32196">
    <property type="entry name" value="ABC TRANSPORTER PERMEASE PROTEIN YPHD-RELATED-RELATED"/>
    <property type="match status" value="1"/>
</dbReference>
<feature type="transmembrane region" description="Helical" evidence="6">
    <location>
        <begin position="279"/>
        <end position="300"/>
    </location>
</feature>
<dbReference type="GO" id="GO:0022857">
    <property type="term" value="F:transmembrane transporter activity"/>
    <property type="evidence" value="ECO:0007669"/>
    <property type="project" value="InterPro"/>
</dbReference>
<keyword evidence="4 6" id="KW-1133">Transmembrane helix</keyword>
<evidence type="ECO:0000256" key="3">
    <source>
        <dbReference type="ARBA" id="ARBA00022692"/>
    </source>
</evidence>
<feature type="transmembrane region" description="Helical" evidence="6">
    <location>
        <begin position="137"/>
        <end position="156"/>
    </location>
</feature>
<feature type="transmembrane region" description="Helical" evidence="6">
    <location>
        <begin position="50"/>
        <end position="68"/>
    </location>
</feature>
<name>A0A3P3XR12_9SPIR</name>
<dbReference type="AlphaFoldDB" id="A0A3P3XR12"/>
<gene>
    <name evidence="7" type="primary">rbsC</name>
    <name evidence="7" type="ORF">SPIRO4BDMA_50276</name>
</gene>
<protein>
    <submittedName>
        <fullName evidence="7">Ribose ABC transporter permease protein</fullName>
    </submittedName>
</protein>
<feature type="transmembrane region" description="Helical" evidence="6">
    <location>
        <begin position="225"/>
        <end position="247"/>
    </location>
</feature>
<proteinExistence type="predicted"/>
<dbReference type="PANTHER" id="PTHR32196:SF72">
    <property type="entry name" value="RIBOSE IMPORT PERMEASE PROTEIN RBSC"/>
    <property type="match status" value="1"/>
</dbReference>
<keyword evidence="5 6" id="KW-0472">Membrane</keyword>